<organism evidence="1 2">
    <name type="scientific">Methylophaga lonarensis MPL</name>
    <dbReference type="NCBI Taxonomy" id="1286106"/>
    <lineage>
        <taxon>Bacteria</taxon>
        <taxon>Pseudomonadati</taxon>
        <taxon>Pseudomonadota</taxon>
        <taxon>Gammaproteobacteria</taxon>
        <taxon>Thiotrichales</taxon>
        <taxon>Piscirickettsiaceae</taxon>
        <taxon>Methylophaga</taxon>
    </lineage>
</organism>
<gene>
    <name evidence="1" type="ORF">MPL1_07762</name>
</gene>
<dbReference type="EMBL" id="APHR01000038">
    <property type="protein sequence ID" value="EMR12915.1"/>
    <property type="molecule type" value="Genomic_DNA"/>
</dbReference>
<dbReference type="STRING" id="1286106.MPL1_07762"/>
<proteinExistence type="predicted"/>
<comment type="caution">
    <text evidence="1">The sequence shown here is derived from an EMBL/GenBank/DDBJ whole genome shotgun (WGS) entry which is preliminary data.</text>
</comment>
<accession>M7PGA5</accession>
<keyword evidence="2" id="KW-1185">Reference proteome</keyword>
<name>M7PGA5_9GAMM</name>
<evidence type="ECO:0000313" key="1">
    <source>
        <dbReference type="EMBL" id="EMR12915.1"/>
    </source>
</evidence>
<protein>
    <submittedName>
        <fullName evidence="1">Uncharacterized protein</fullName>
    </submittedName>
</protein>
<evidence type="ECO:0000313" key="2">
    <source>
        <dbReference type="Proteomes" id="UP000012019"/>
    </source>
</evidence>
<sequence>MATGLINGDTQDMVNRGSMGLGNNSGNTTFLIGQHIQVAVRIYKHMMIGYPGVSGGRQLCLTLCR</sequence>
<reference evidence="1 2" key="1">
    <citation type="journal article" date="2013" name="Genome Announc.">
        <title>Draft Genome Sequence of Methylophaga lonarensis MPLT, a Haloalkaliphilic (Non-Methane-Utilizing) Methylotroph.</title>
        <authorList>
            <person name="Shetty S.A."/>
            <person name="Marathe N.P."/>
            <person name="Munot H."/>
            <person name="Antony C.P."/>
            <person name="Dhotre D.P."/>
            <person name="Murrell J.C."/>
            <person name="Shouche Y.S."/>
        </authorList>
    </citation>
    <scope>NUCLEOTIDE SEQUENCE [LARGE SCALE GENOMIC DNA]</scope>
    <source>
        <strain evidence="1 2">MPL</strain>
    </source>
</reference>
<dbReference type="Proteomes" id="UP000012019">
    <property type="component" value="Unassembled WGS sequence"/>
</dbReference>
<dbReference type="AlphaFoldDB" id="M7PGA5"/>